<dbReference type="Proteomes" id="UP001176960">
    <property type="component" value="Unassembled WGS sequence"/>
</dbReference>
<dbReference type="AlphaFoldDB" id="A0AA35XWM5"/>
<comment type="caution">
    <text evidence="1">The sequence shown here is derived from an EMBL/GenBank/DDBJ whole genome shotgun (WGS) entry which is preliminary data.</text>
</comment>
<dbReference type="RefSeq" id="WP_289842183.1">
    <property type="nucleotide sequence ID" value="NZ_CATKSH010000010.1"/>
</dbReference>
<accession>A0AA35XWM5</accession>
<name>A0AA35XWM5_9PROT</name>
<dbReference type="EMBL" id="CATKSH010000010">
    <property type="protein sequence ID" value="CAI9121021.1"/>
    <property type="molecule type" value="Genomic_DNA"/>
</dbReference>
<evidence type="ECO:0000313" key="2">
    <source>
        <dbReference type="Proteomes" id="UP001176960"/>
    </source>
</evidence>
<reference evidence="1" key="1">
    <citation type="submission" date="2023-03" db="EMBL/GenBank/DDBJ databases">
        <authorList>
            <person name="Cleenwerck I."/>
        </authorList>
    </citation>
    <scope>NUCLEOTIDE SEQUENCE</scope>
    <source>
        <strain evidence="1">LMG 32879</strain>
    </source>
</reference>
<organism evidence="1 2">
    <name type="scientific">Brytella acorum</name>
    <dbReference type="NCBI Taxonomy" id="2959299"/>
    <lineage>
        <taxon>Bacteria</taxon>
        <taxon>Pseudomonadati</taxon>
        <taxon>Pseudomonadota</taxon>
        <taxon>Alphaproteobacteria</taxon>
        <taxon>Acetobacterales</taxon>
        <taxon>Acetobacteraceae</taxon>
        <taxon>Brytella</taxon>
    </lineage>
</organism>
<gene>
    <name evidence="1" type="ORF">LMG32879_001865</name>
</gene>
<keyword evidence="2" id="KW-1185">Reference proteome</keyword>
<sequence length="412" mass="41909">MMPAFNNYPKRGTVRGDEVLVVADSSGIQTLNVTASQLAGAPAVSPATGEFYVDDGAKVSRFGDRLFVGAAVDYPAQSSRDVTPQDWLSGLMAETSIGPWAMQTAQSASLARFGTTAFVGASRTSDSQSAGSMMGFVPSSIGIGAWGVADATENPTSTTAYAYYGEGWRLAGVNYQPTFCMELEAVNLGGPASGMSTPYHPNCGGGTYAIQLGAGGGQTSGTSDAEAGIVFVSNPNAFKTGIIFGASSLTGTEGSDSGYGTAISMSKGHGIQWQTPETVQNVQGASTGAMIYSTVETSTKGSRIQFLDDVLAIEDAAGNAVFSVGINENPTNVLQVQAGSGQQAAGIYVQGGLGGSQNLGLYPGLGGEIQMTSPVSGLAGAVPTTASGGFLHININGQDYRIPLFEATQVGG</sequence>
<proteinExistence type="predicted"/>
<evidence type="ECO:0000313" key="1">
    <source>
        <dbReference type="EMBL" id="CAI9121021.1"/>
    </source>
</evidence>
<protein>
    <submittedName>
        <fullName evidence="1">Uncharacterized protein</fullName>
    </submittedName>
</protein>